<dbReference type="PANTHER" id="PTHR15950:SF15">
    <property type="entry name" value="PROTEIN VESTIGIAL"/>
    <property type="match status" value="1"/>
</dbReference>
<dbReference type="OMA" id="HSTRLHH"/>
<reference evidence="6" key="1">
    <citation type="submission" date="2018-07" db="EMBL/GenBank/DDBJ databases">
        <authorList>
            <person name="Quirk P.G."/>
            <person name="Krulwich T.A."/>
        </authorList>
    </citation>
    <scope>NUCLEOTIDE SEQUENCE</scope>
</reference>
<dbReference type="GO" id="GO:0005634">
    <property type="term" value="C:nucleus"/>
    <property type="evidence" value="ECO:0007669"/>
    <property type="project" value="UniProtKB-SubCell"/>
</dbReference>
<evidence type="ECO:0000313" key="6">
    <source>
        <dbReference type="EMBL" id="SSX20651.1"/>
    </source>
</evidence>
<evidence type="ECO:0000256" key="5">
    <source>
        <dbReference type="SAM" id="MobiDB-lite"/>
    </source>
</evidence>
<feature type="region of interest" description="Disordered" evidence="5">
    <location>
        <begin position="80"/>
        <end position="163"/>
    </location>
</feature>
<keyword evidence="2" id="KW-0805">Transcription regulation</keyword>
<proteinExistence type="predicted"/>
<dbReference type="AlphaFoldDB" id="A0A336LUH9"/>
<keyword evidence="3" id="KW-0804">Transcription</keyword>
<dbReference type="Pfam" id="PF07545">
    <property type="entry name" value="Vg_Tdu"/>
    <property type="match status" value="1"/>
</dbReference>
<evidence type="ECO:0000256" key="3">
    <source>
        <dbReference type="ARBA" id="ARBA00023163"/>
    </source>
</evidence>
<keyword evidence="4" id="KW-0539">Nucleus</keyword>
<name>A0A336LUH9_CULSO</name>
<protein>
    <submittedName>
        <fullName evidence="6">CSON002117 protein</fullName>
    </submittedName>
</protein>
<feature type="compositionally biased region" description="Low complexity" evidence="5">
    <location>
        <begin position="80"/>
        <end position="108"/>
    </location>
</feature>
<comment type="subcellular location">
    <subcellularLocation>
        <location evidence="1">Nucleus</location>
    </subcellularLocation>
</comment>
<accession>A0A336LUH9</accession>
<feature type="compositionally biased region" description="Basic and acidic residues" evidence="5">
    <location>
        <begin position="117"/>
        <end position="130"/>
    </location>
</feature>
<gene>
    <name evidence="6" type="primary">CSON002117</name>
</gene>
<evidence type="ECO:0000256" key="2">
    <source>
        <dbReference type="ARBA" id="ARBA00023015"/>
    </source>
</evidence>
<dbReference type="EMBL" id="UFQT01000134">
    <property type="protein sequence ID" value="SSX20651.1"/>
    <property type="molecule type" value="Genomic_DNA"/>
</dbReference>
<dbReference type="PANTHER" id="PTHR15950">
    <property type="entry name" value="TRANSCRIPTION COFACTOR VESTIGIAL-LIKE PROTEIN"/>
    <property type="match status" value="1"/>
</dbReference>
<dbReference type="GO" id="GO:0006355">
    <property type="term" value="P:regulation of DNA-templated transcription"/>
    <property type="evidence" value="ECO:0007669"/>
    <property type="project" value="InterPro"/>
</dbReference>
<evidence type="ECO:0000256" key="1">
    <source>
        <dbReference type="ARBA" id="ARBA00004123"/>
    </source>
</evidence>
<sequence>MAVSCPEVMYGAYYPYLYGRAGPSRPFYQYERFNQELYSTSGVPIAASSSTSAGSHSPCSPLLPSTSALVAASSSNLGSASSITGGAGTSSSSTVAGASGLSGLASSSHGQNLPRSITKEEDLSGTRSDTEATLPGAHNESSCSSDPESNHAGASTSGADHTTSEGRATYLSATCVVFTNYSGDSASVVDDHFTRALHFNDKSSKEGSSPMSTRNFPPSFWDSNYVPPIPAHPQVSDLYSTDGGYSTDPWVPHAAAAHYGSYAHAAHAAHAYHHNMAQYGSLLRLPQQYGHSSSFTNRLHHDQQSAAHAFEASAAAYSSYPSMAGLEAQVQESSKDLYWF</sequence>
<feature type="compositionally biased region" description="Polar residues" evidence="5">
    <location>
        <begin position="139"/>
        <end position="161"/>
    </location>
</feature>
<dbReference type="VEuPathDB" id="VectorBase:CSON002117"/>
<organism evidence="6">
    <name type="scientific">Culicoides sonorensis</name>
    <name type="common">Biting midge</name>
    <dbReference type="NCBI Taxonomy" id="179676"/>
    <lineage>
        <taxon>Eukaryota</taxon>
        <taxon>Metazoa</taxon>
        <taxon>Ecdysozoa</taxon>
        <taxon>Arthropoda</taxon>
        <taxon>Hexapoda</taxon>
        <taxon>Insecta</taxon>
        <taxon>Pterygota</taxon>
        <taxon>Neoptera</taxon>
        <taxon>Endopterygota</taxon>
        <taxon>Diptera</taxon>
        <taxon>Nematocera</taxon>
        <taxon>Chironomoidea</taxon>
        <taxon>Ceratopogonidae</taxon>
        <taxon>Ceratopogoninae</taxon>
        <taxon>Culicoides</taxon>
        <taxon>Monoculicoides</taxon>
    </lineage>
</organism>
<dbReference type="InterPro" id="IPR011520">
    <property type="entry name" value="Vg_fam"/>
</dbReference>
<evidence type="ECO:0000256" key="4">
    <source>
        <dbReference type="ARBA" id="ARBA00023242"/>
    </source>
</evidence>